<evidence type="ECO:0000313" key="3">
    <source>
        <dbReference type="Proteomes" id="UP000053660"/>
    </source>
</evidence>
<name>A0A0B1TSE9_OESDE</name>
<dbReference type="Gene3D" id="1.10.390.10">
    <property type="entry name" value="Neutral Protease Domain 2"/>
    <property type="match status" value="1"/>
</dbReference>
<dbReference type="InterPro" id="IPR027268">
    <property type="entry name" value="Peptidase_M4/M1_CTD_sf"/>
</dbReference>
<sequence length="206" mass="23861">MDWWNDLWLNEGFANYMQYKCVDHLFPDWNIMTLFYTENMEYSQKLDGLRSSRAVSAGTTNSTNLVELFDAISYNKAAAIIRMLNSLTGEKNFQHALVEYLNKYAYGNAKGSQLWRVIEKHAALPDGISIASLANDYITQVGYPMIYATLSRNKVTVHNQTRFFFEDGMEGGTQWSIPIYYRTDKESHAKLRWMRHGQSKGVILFH</sequence>
<dbReference type="SUPFAM" id="SSF55486">
    <property type="entry name" value="Metalloproteases ('zincins'), catalytic domain"/>
    <property type="match status" value="1"/>
</dbReference>
<dbReference type="AlphaFoldDB" id="A0A0B1TSE9"/>
<dbReference type="GO" id="GO:0042277">
    <property type="term" value="F:peptide binding"/>
    <property type="evidence" value="ECO:0007669"/>
    <property type="project" value="TreeGrafter"/>
</dbReference>
<gene>
    <name evidence="2" type="ORF">OESDEN_00988</name>
</gene>
<dbReference type="InterPro" id="IPR050344">
    <property type="entry name" value="Peptidase_M1_aminopeptidases"/>
</dbReference>
<dbReference type="InterPro" id="IPR014782">
    <property type="entry name" value="Peptidase_M1_dom"/>
</dbReference>
<evidence type="ECO:0000313" key="2">
    <source>
        <dbReference type="EMBL" id="KHJ99036.1"/>
    </source>
</evidence>
<dbReference type="Proteomes" id="UP000053660">
    <property type="component" value="Unassembled WGS sequence"/>
</dbReference>
<dbReference type="PANTHER" id="PTHR11533:SF299">
    <property type="entry name" value="AMINOPEPTIDASE"/>
    <property type="match status" value="1"/>
</dbReference>
<dbReference type="MEROPS" id="M01.A15"/>
<feature type="domain" description="Peptidase M1 membrane alanine aminopeptidase" evidence="1">
    <location>
        <begin position="1"/>
        <end position="123"/>
    </location>
</feature>
<dbReference type="Gene3D" id="2.60.40.1910">
    <property type="match status" value="1"/>
</dbReference>
<keyword evidence="3" id="KW-1185">Reference proteome</keyword>
<dbReference type="GO" id="GO:0005615">
    <property type="term" value="C:extracellular space"/>
    <property type="evidence" value="ECO:0007669"/>
    <property type="project" value="TreeGrafter"/>
</dbReference>
<dbReference type="GO" id="GO:0008270">
    <property type="term" value="F:zinc ion binding"/>
    <property type="evidence" value="ECO:0007669"/>
    <property type="project" value="InterPro"/>
</dbReference>
<reference evidence="2 3" key="1">
    <citation type="submission" date="2014-03" db="EMBL/GenBank/DDBJ databases">
        <title>Draft genome of the hookworm Oesophagostomum dentatum.</title>
        <authorList>
            <person name="Mitreva M."/>
        </authorList>
    </citation>
    <scope>NUCLEOTIDE SEQUENCE [LARGE SCALE GENOMIC DNA]</scope>
    <source>
        <strain evidence="2 3">OD-Hann</strain>
    </source>
</reference>
<evidence type="ECO:0000259" key="1">
    <source>
        <dbReference type="Pfam" id="PF01433"/>
    </source>
</evidence>
<dbReference type="GO" id="GO:0070006">
    <property type="term" value="F:metalloaminopeptidase activity"/>
    <property type="evidence" value="ECO:0007669"/>
    <property type="project" value="TreeGrafter"/>
</dbReference>
<dbReference type="EMBL" id="KN549251">
    <property type="protein sequence ID" value="KHJ99036.1"/>
    <property type="molecule type" value="Genomic_DNA"/>
</dbReference>
<accession>A0A0B1TSE9</accession>
<dbReference type="OrthoDB" id="5850968at2759"/>
<dbReference type="GO" id="GO:0005737">
    <property type="term" value="C:cytoplasm"/>
    <property type="evidence" value="ECO:0007669"/>
    <property type="project" value="TreeGrafter"/>
</dbReference>
<dbReference type="Pfam" id="PF01433">
    <property type="entry name" value="Peptidase_M1"/>
    <property type="match status" value="1"/>
</dbReference>
<dbReference type="PANTHER" id="PTHR11533">
    <property type="entry name" value="PROTEASE M1 ZINC METALLOPROTEASE"/>
    <property type="match status" value="1"/>
</dbReference>
<dbReference type="GO" id="GO:0016020">
    <property type="term" value="C:membrane"/>
    <property type="evidence" value="ECO:0007669"/>
    <property type="project" value="TreeGrafter"/>
</dbReference>
<organism evidence="2 3">
    <name type="scientific">Oesophagostomum dentatum</name>
    <name type="common">Nodular worm</name>
    <dbReference type="NCBI Taxonomy" id="61180"/>
    <lineage>
        <taxon>Eukaryota</taxon>
        <taxon>Metazoa</taxon>
        <taxon>Ecdysozoa</taxon>
        <taxon>Nematoda</taxon>
        <taxon>Chromadorea</taxon>
        <taxon>Rhabditida</taxon>
        <taxon>Rhabditina</taxon>
        <taxon>Rhabditomorpha</taxon>
        <taxon>Strongyloidea</taxon>
        <taxon>Strongylidae</taxon>
        <taxon>Oesophagostomum</taxon>
    </lineage>
</organism>
<dbReference type="GO" id="GO:0043171">
    <property type="term" value="P:peptide catabolic process"/>
    <property type="evidence" value="ECO:0007669"/>
    <property type="project" value="TreeGrafter"/>
</dbReference>
<dbReference type="GO" id="GO:0006508">
    <property type="term" value="P:proteolysis"/>
    <property type="evidence" value="ECO:0007669"/>
    <property type="project" value="TreeGrafter"/>
</dbReference>
<proteinExistence type="predicted"/>
<protein>
    <recommendedName>
        <fullName evidence="1">Peptidase M1 membrane alanine aminopeptidase domain-containing protein</fullName>
    </recommendedName>
</protein>